<protein>
    <submittedName>
        <fullName evidence="1">Uncharacterized protein</fullName>
    </submittedName>
</protein>
<proteinExistence type="predicted"/>
<accession>A0A2T8IMH9</accession>
<dbReference type="AlphaFoldDB" id="A0A2T8IMH9"/>
<dbReference type="PANTHER" id="PTHR35046:SF9">
    <property type="entry name" value="RNA-DIRECTED DNA POLYMERASE"/>
    <property type="match status" value="1"/>
</dbReference>
<sequence>MAHFLSGLNKPIKRVVEFQTCNTVVELVHIAQKAERQLHDDVKPTKHSTFSSRASSAPKIAKFDLGRGMFSSGSSSNSNALGSTSRSSGIQCCKCLGRGHVIKDFPNNRVMIVIECGEYDSASEDECKPSAENDKFDDAQEAKMVTTRTIFLRPVTPLWSPKY</sequence>
<evidence type="ECO:0000313" key="1">
    <source>
        <dbReference type="EMBL" id="PVH38884.1"/>
    </source>
</evidence>
<dbReference type="Proteomes" id="UP000243499">
    <property type="component" value="Chromosome 5"/>
</dbReference>
<dbReference type="EMBL" id="CM008050">
    <property type="protein sequence ID" value="PVH38884.1"/>
    <property type="molecule type" value="Genomic_DNA"/>
</dbReference>
<name>A0A2T8IMH9_9POAL</name>
<organism evidence="1">
    <name type="scientific">Panicum hallii</name>
    <dbReference type="NCBI Taxonomy" id="206008"/>
    <lineage>
        <taxon>Eukaryota</taxon>
        <taxon>Viridiplantae</taxon>
        <taxon>Streptophyta</taxon>
        <taxon>Embryophyta</taxon>
        <taxon>Tracheophyta</taxon>
        <taxon>Spermatophyta</taxon>
        <taxon>Magnoliopsida</taxon>
        <taxon>Liliopsida</taxon>
        <taxon>Poales</taxon>
        <taxon>Poaceae</taxon>
        <taxon>PACMAD clade</taxon>
        <taxon>Panicoideae</taxon>
        <taxon>Panicodae</taxon>
        <taxon>Paniceae</taxon>
        <taxon>Panicinae</taxon>
        <taxon>Panicum</taxon>
        <taxon>Panicum sect. Panicum</taxon>
    </lineage>
</organism>
<reference evidence="1" key="1">
    <citation type="submission" date="2018-04" db="EMBL/GenBank/DDBJ databases">
        <title>WGS assembly of Panicum hallii.</title>
        <authorList>
            <person name="Lovell J."/>
            <person name="Jenkins J."/>
            <person name="Lowry D."/>
            <person name="Mamidi S."/>
            <person name="Sreedasyam A."/>
            <person name="Weng X."/>
            <person name="Barry K."/>
            <person name="Bonette J."/>
            <person name="Campitelli B."/>
            <person name="Daum C."/>
            <person name="Gordon S."/>
            <person name="Gould B."/>
            <person name="Lipzen A."/>
            <person name="Macqueen A."/>
            <person name="Palacio-Mejia J."/>
            <person name="Plott C."/>
            <person name="Shakirov E."/>
            <person name="Shu S."/>
            <person name="Yoshinaga Y."/>
            <person name="Zane M."/>
            <person name="Rokhsar D."/>
            <person name="Grimwood J."/>
            <person name="Schmutz J."/>
            <person name="Juenger T."/>
        </authorList>
    </citation>
    <scope>NUCLEOTIDE SEQUENCE [LARGE SCALE GENOMIC DNA]</scope>
    <source>
        <strain evidence="1">FIL2</strain>
    </source>
</reference>
<gene>
    <name evidence="1" type="ORF">PAHAL_5G379600</name>
</gene>
<dbReference type="PANTHER" id="PTHR35046">
    <property type="entry name" value="ZINC KNUCKLE (CCHC-TYPE) FAMILY PROTEIN"/>
    <property type="match status" value="1"/>
</dbReference>
<dbReference type="Gramene" id="PVH38884">
    <property type="protein sequence ID" value="PVH38884"/>
    <property type="gene ID" value="PAHAL_5G379600"/>
</dbReference>